<dbReference type="InterPro" id="IPR042510">
    <property type="entry name" value="CIP2A"/>
</dbReference>
<dbReference type="OrthoDB" id="73401at2759"/>
<keyword evidence="1" id="KW-0175">Coiled coil</keyword>
<dbReference type="InParanoid" id="A0A5N4A7K0"/>
<evidence type="ECO:0000313" key="4">
    <source>
        <dbReference type="Proteomes" id="UP000327044"/>
    </source>
</evidence>
<comment type="caution">
    <text evidence="3">The sequence shown here is derived from an EMBL/GenBank/DDBJ whole genome shotgun (WGS) entry which is preliminary data.</text>
</comment>
<dbReference type="Proteomes" id="UP000327044">
    <property type="component" value="Unassembled WGS sequence"/>
</dbReference>
<reference evidence="3 4" key="1">
    <citation type="journal article" date="2018" name="Elife">
        <title>Firefly genomes illuminate parallel origins of bioluminescence in beetles.</title>
        <authorList>
            <person name="Fallon T.R."/>
            <person name="Lower S.E."/>
            <person name="Chang C.H."/>
            <person name="Bessho-Uehara M."/>
            <person name="Martin G.J."/>
            <person name="Bewick A.J."/>
            <person name="Behringer M."/>
            <person name="Debat H.J."/>
            <person name="Wong I."/>
            <person name="Day J.C."/>
            <person name="Suvorov A."/>
            <person name="Silva C.J."/>
            <person name="Stanger-Hall K.F."/>
            <person name="Hall D.W."/>
            <person name="Schmitz R.J."/>
            <person name="Nelson D.R."/>
            <person name="Lewis S.M."/>
            <person name="Shigenobu S."/>
            <person name="Bybee S.M."/>
            <person name="Larracuente A.M."/>
            <person name="Oba Y."/>
            <person name="Weng J.K."/>
        </authorList>
    </citation>
    <scope>NUCLEOTIDE SEQUENCE [LARGE SCALE GENOMIC DNA]</scope>
    <source>
        <strain evidence="3">1611_PpyrPB1</strain>
        <tissue evidence="3">Whole body</tissue>
    </source>
</reference>
<protein>
    <recommendedName>
        <fullName evidence="2">CIP2A N-terminal domain-containing protein</fullName>
    </recommendedName>
</protein>
<name>A0A5N4A7K0_PHOPY</name>
<dbReference type="InterPro" id="IPR048701">
    <property type="entry name" value="CIP2A_N"/>
</dbReference>
<organism evidence="3 4">
    <name type="scientific">Photinus pyralis</name>
    <name type="common">Common eastern firefly</name>
    <name type="synonym">Lampyris pyralis</name>
    <dbReference type="NCBI Taxonomy" id="7054"/>
    <lineage>
        <taxon>Eukaryota</taxon>
        <taxon>Metazoa</taxon>
        <taxon>Ecdysozoa</taxon>
        <taxon>Arthropoda</taxon>
        <taxon>Hexapoda</taxon>
        <taxon>Insecta</taxon>
        <taxon>Pterygota</taxon>
        <taxon>Neoptera</taxon>
        <taxon>Endopterygota</taxon>
        <taxon>Coleoptera</taxon>
        <taxon>Polyphaga</taxon>
        <taxon>Elateriformia</taxon>
        <taxon>Elateroidea</taxon>
        <taxon>Lampyridae</taxon>
        <taxon>Lampyrinae</taxon>
        <taxon>Photinus</taxon>
    </lineage>
</organism>
<evidence type="ECO:0000256" key="1">
    <source>
        <dbReference type="SAM" id="Coils"/>
    </source>
</evidence>
<evidence type="ECO:0000259" key="2">
    <source>
        <dbReference type="Pfam" id="PF21044"/>
    </source>
</evidence>
<dbReference type="FunCoup" id="A0A5N4A7K0">
    <property type="interactions" value="445"/>
</dbReference>
<evidence type="ECO:0000313" key="3">
    <source>
        <dbReference type="EMBL" id="KAB0793304.1"/>
    </source>
</evidence>
<dbReference type="EMBL" id="VVIM01000009">
    <property type="protein sequence ID" value="KAB0793304.1"/>
    <property type="molecule type" value="Genomic_DNA"/>
</dbReference>
<dbReference type="Pfam" id="PF21044">
    <property type="entry name" value="CIP2A_N"/>
    <property type="match status" value="1"/>
</dbReference>
<dbReference type="PANTHER" id="PTHR23161">
    <property type="entry name" value="PROTEIN CIP2A"/>
    <property type="match status" value="1"/>
</dbReference>
<dbReference type="PANTHER" id="PTHR23161:SF2">
    <property type="entry name" value="PROTEIN CIP2A"/>
    <property type="match status" value="1"/>
</dbReference>
<proteinExistence type="predicted"/>
<keyword evidence="4" id="KW-1185">Reference proteome</keyword>
<gene>
    <name evidence="3" type="ORF">PPYR_12924</name>
</gene>
<dbReference type="AlphaFoldDB" id="A0A5N4A7K0"/>
<feature type="coiled-coil region" evidence="1">
    <location>
        <begin position="618"/>
        <end position="782"/>
    </location>
</feature>
<sequence>MSNILELSLMNSSDKYYIIKQFIIATTDYIQIKGEDSANGINRHLELINEAADLSIFDPHVNLVVEFFVCLHELLSNLEPGSFLVWPCIDVLTLACKNLSARMVLIQTYQFMPLLSRSLSNQLPKEKKLKILGLMQELSCGIKISWQIPYLIHIMSTLTHWIENSDQDIQALSLAVLVNLCYKNVPAVYTLSRCIDIKKFIRFCLPLKGLKVEVHVCKLLIILDYMNGKVPEDVVLKSIEVTFKSLIEAFRAKDYILLRHVAEFCLDMWDNNCHSRTLLNFNGYDGDVESLLVELEGRHEDARNNNVSQCVAVVFQFLHFVMQKRRPNIKLLDKRLVNLALKWVQVNHVCSNAYEILRTLAANVTEETSITLDPLLTSLPIYLLDIVNGEEEVNTNIETNRRLKSLLELLRSLIRTDSTRERVLAILKEDLFIKIFVPLLNKSPTKTRAHYTSTQTLDAVLLYASAIVLISELCKYDGMWRSFFADLMQQRQIHMVLAQALYNGTKETKTLIMSISSCEHFPINRVSEAMCELQPAMQLETTKSVSNPISDNFNFPMMSVTQSEKLNDLMAKIKEAYNQSLLSISMADIMELYEYKIASMNQAERAGTASIEAATMHCTHLQHRVAQLTAEVSKLRQLGLHSQQCNEEMAKTKEAVLAEKAKLQELLDAEKSRYASQLSAKEKVLKDTMQLLEDTSKRLKVVETEKGALEEKQTNLKQIVAKLEDNILKKEALVQKNEEIILRTNANVDHLNLQVSQLEKQVKRGENELASKTRELSEVSKELHNCKSILGTITQLTNSQYGKHAGGAM</sequence>
<feature type="domain" description="CIP2A N-terminal" evidence="2">
    <location>
        <begin position="32"/>
        <end position="312"/>
    </location>
</feature>
<accession>A0A5N4A7K0</accession>